<feature type="region of interest" description="Disordered" evidence="2">
    <location>
        <begin position="563"/>
        <end position="589"/>
    </location>
</feature>
<name>A0A8S1XN10_9CILI</name>
<keyword evidence="1" id="KW-0175">Coiled coil</keyword>
<accession>A0A8S1XN10</accession>
<dbReference type="AlphaFoldDB" id="A0A8S1XN10"/>
<feature type="coiled-coil region" evidence="1">
    <location>
        <begin position="74"/>
        <end position="123"/>
    </location>
</feature>
<gene>
    <name evidence="3" type="ORF">PPENT_87.1.T1300055</name>
</gene>
<feature type="compositionally biased region" description="Basic and acidic residues" evidence="2">
    <location>
        <begin position="433"/>
        <end position="444"/>
    </location>
</feature>
<keyword evidence="4" id="KW-1185">Reference proteome</keyword>
<feature type="compositionally biased region" description="Polar residues" evidence="2">
    <location>
        <begin position="578"/>
        <end position="589"/>
    </location>
</feature>
<organism evidence="3 4">
    <name type="scientific">Paramecium pentaurelia</name>
    <dbReference type="NCBI Taxonomy" id="43138"/>
    <lineage>
        <taxon>Eukaryota</taxon>
        <taxon>Sar</taxon>
        <taxon>Alveolata</taxon>
        <taxon>Ciliophora</taxon>
        <taxon>Intramacronucleata</taxon>
        <taxon>Oligohymenophorea</taxon>
        <taxon>Peniculida</taxon>
        <taxon>Parameciidae</taxon>
        <taxon>Paramecium</taxon>
    </lineage>
</organism>
<evidence type="ECO:0000256" key="2">
    <source>
        <dbReference type="SAM" id="MobiDB-lite"/>
    </source>
</evidence>
<sequence length="589" mass="70274">MTQTINTDLLLRMSTLNQDFQLLATNTNLFMRSIKEQLLLQQQDNQTSRQICDLNTQNVCELKCHLDQSVGNLYKKYEEQVNRKIMEFECIQKQKEISEQNRIKELEQRFNQYDEIIKELDKKWESKSNDRYIASIIQKNLLTNQNIGQFIVDKVLKLTEETIQNKLDNNQKLIDERITNQFHQISNYQIQIRKYESKYEQIQNQLNIQKDFQMDFQKQQQNKIHILQHQNTLFKEVVQQQVHSIIEQSQLCNLNIKELREQMIKQFEDATQGKNNNNEQIMQILAQEQSAFKELSKLQDFIFQNENYTKIKLEQIEFNYCQLNERTQNQIVAIDNEMKNIAFAINGIYERINSNTLNSQTIQEIKPIEKPQEKFKPLLISHKIQKQFCLKDQIGQIEILFRHVQLLFNHICKTYKYEQKLESQKQKQQQQSELKRNNSHEQKTPSDNIDQPQNVFQQYIQQQKHQQLKSEVQNSDQLQQSIQNPQNQLKINFQPIIQINDEAFGDTRLYLHQGIKPLHILGKQHGMDIRPQAEMHQLSSKVKQISNLFCDSDLRQQLFENSQSCRPESTKNRFPKINSKSFNFSNDDQ</sequence>
<proteinExistence type="predicted"/>
<evidence type="ECO:0000256" key="1">
    <source>
        <dbReference type="SAM" id="Coils"/>
    </source>
</evidence>
<comment type="caution">
    <text evidence="3">The sequence shown here is derived from an EMBL/GenBank/DDBJ whole genome shotgun (WGS) entry which is preliminary data.</text>
</comment>
<evidence type="ECO:0000313" key="3">
    <source>
        <dbReference type="EMBL" id="CAD8202128.1"/>
    </source>
</evidence>
<feature type="coiled-coil region" evidence="1">
    <location>
        <begin position="156"/>
        <end position="205"/>
    </location>
</feature>
<protein>
    <submittedName>
        <fullName evidence="3">Uncharacterized protein</fullName>
    </submittedName>
</protein>
<evidence type="ECO:0000313" key="4">
    <source>
        <dbReference type="Proteomes" id="UP000689195"/>
    </source>
</evidence>
<reference evidence="3" key="1">
    <citation type="submission" date="2021-01" db="EMBL/GenBank/DDBJ databases">
        <authorList>
            <consortium name="Genoscope - CEA"/>
            <person name="William W."/>
        </authorList>
    </citation>
    <scope>NUCLEOTIDE SEQUENCE</scope>
</reference>
<dbReference type="EMBL" id="CAJJDO010000130">
    <property type="protein sequence ID" value="CAD8202128.1"/>
    <property type="molecule type" value="Genomic_DNA"/>
</dbReference>
<dbReference type="Proteomes" id="UP000689195">
    <property type="component" value="Unassembled WGS sequence"/>
</dbReference>
<feature type="region of interest" description="Disordered" evidence="2">
    <location>
        <begin position="423"/>
        <end position="451"/>
    </location>
</feature>